<accession>C9DG65</accession>
<reference evidence="2" key="1">
    <citation type="submission" date="2009-07" db="EMBL/GenBank/DDBJ databases">
        <authorList>
            <person name="Kropinski A.M."/>
            <person name="Villegas A."/>
            <person name="Lingohr E.J."/>
        </authorList>
    </citation>
    <scope>NUCLEOTIDE SEQUENCE [LARGE SCALE GENOMIC DNA]</scope>
</reference>
<protein>
    <submittedName>
        <fullName evidence="1">Uncharacterized protein</fullName>
    </submittedName>
</protein>
<organismHost>
    <name type="scientific">Delftia acidovorans</name>
    <name type="common">Pseudomonas acidovorans</name>
    <name type="synonym">Comamonas acidovorans</name>
    <dbReference type="NCBI Taxonomy" id="80866"/>
</organismHost>
<dbReference type="Proteomes" id="UP000008986">
    <property type="component" value="Segment"/>
</dbReference>
<keyword evidence="2" id="KW-1185">Reference proteome</keyword>
<name>C9DG65_BPW14</name>
<evidence type="ECO:0000313" key="1">
    <source>
        <dbReference type="EMBL" id="ACV50116.1"/>
    </source>
</evidence>
<dbReference type="GeneID" id="8684042"/>
<gene>
    <name evidence="1" type="primary">94</name>
</gene>
<proteinExistence type="predicted"/>
<evidence type="ECO:0000313" key="2">
    <source>
        <dbReference type="Proteomes" id="UP000008986"/>
    </source>
</evidence>
<dbReference type="EMBL" id="GQ357915">
    <property type="protein sequence ID" value="ACV50116.1"/>
    <property type="molecule type" value="Genomic_DNA"/>
</dbReference>
<sequence>MTHDGFTPRRVSTETIPQRPQHKITIDLKTREGVIAAMVAGEIAAISPDDAKAIASIIQGRAIQGMRGAMA</sequence>
<organism evidence="1 2">
    <name type="scientific">Delftia phage PhiW-14</name>
    <name type="common">Deftia acidovorans bacteriophage phiW-14</name>
    <dbReference type="NCBI Taxonomy" id="665032"/>
    <lineage>
        <taxon>Viruses</taxon>
        <taxon>Duplodnaviria</taxon>
        <taxon>Heunggongvirae</taxon>
        <taxon>Uroviricota</taxon>
        <taxon>Caudoviricetes</taxon>
        <taxon>Ionavirus</taxon>
        <taxon>Ionavirus W14</taxon>
    </lineage>
</organism>
<dbReference type="RefSeq" id="YP_003358948.1">
    <property type="nucleotide sequence ID" value="NC_013697.1"/>
</dbReference>
<dbReference type="KEGG" id="vg:8684042"/>